<dbReference type="STRING" id="497965.Cyan7822_5068"/>
<name>E0UJD7_GLOV7</name>
<feature type="compositionally biased region" description="Basic and acidic residues" evidence="1">
    <location>
        <begin position="1"/>
        <end position="19"/>
    </location>
</feature>
<accession>E0UJD7</accession>
<evidence type="ECO:0000313" key="3">
    <source>
        <dbReference type="Proteomes" id="UP000008206"/>
    </source>
</evidence>
<sequence length="106" mass="12738">MRLKRWESPRRQGRNDKGKGGSARQRQLKKQQQMLRKKLKDNTKEKIKFKQEGERKEFSLFPFWDGCFLGKNREVKIFLFTDALFSRGEAYADKADNKLYNDIFEN</sequence>
<dbReference type="EMBL" id="CP002198">
    <property type="protein sequence ID" value="ADN16955.1"/>
    <property type="molecule type" value="Genomic_DNA"/>
</dbReference>
<gene>
    <name evidence="2" type="ordered locus">Cyan7822_5068</name>
</gene>
<proteinExistence type="predicted"/>
<dbReference type="Proteomes" id="UP000008206">
    <property type="component" value="Chromosome"/>
</dbReference>
<dbReference type="OrthoDB" id="428503at2"/>
<dbReference type="AlphaFoldDB" id="E0UJD7"/>
<organism evidence="2 3">
    <name type="scientific">Gloeothece verrucosa (strain PCC 7822)</name>
    <name type="common">Cyanothece sp. (strain PCC 7822)</name>
    <dbReference type="NCBI Taxonomy" id="497965"/>
    <lineage>
        <taxon>Bacteria</taxon>
        <taxon>Bacillati</taxon>
        <taxon>Cyanobacteriota</taxon>
        <taxon>Cyanophyceae</taxon>
        <taxon>Oscillatoriophycideae</taxon>
        <taxon>Chroococcales</taxon>
        <taxon>Aphanothecaceae</taxon>
        <taxon>Gloeothece</taxon>
        <taxon>Gloeothece verrucosa</taxon>
    </lineage>
</organism>
<dbReference type="KEGG" id="cyj:Cyan7822_5068"/>
<feature type="region of interest" description="Disordered" evidence="1">
    <location>
        <begin position="1"/>
        <end position="46"/>
    </location>
</feature>
<dbReference type="RefSeq" id="WP_013324993.1">
    <property type="nucleotide sequence ID" value="NC_014501.1"/>
</dbReference>
<keyword evidence="3" id="KW-1185">Reference proteome</keyword>
<protein>
    <submittedName>
        <fullName evidence="2">Uncharacterized protein</fullName>
    </submittedName>
</protein>
<reference evidence="3" key="1">
    <citation type="journal article" date="2011" name="MBio">
        <title>Novel metabolic attributes of the genus Cyanothece, comprising a group of unicellular nitrogen-fixing Cyanobacteria.</title>
        <authorList>
            <person name="Bandyopadhyay A."/>
            <person name="Elvitigala T."/>
            <person name="Welsh E."/>
            <person name="Stockel J."/>
            <person name="Liberton M."/>
            <person name="Min H."/>
            <person name="Sherman L.A."/>
            <person name="Pakrasi H.B."/>
        </authorList>
    </citation>
    <scope>NUCLEOTIDE SEQUENCE [LARGE SCALE GENOMIC DNA]</scope>
    <source>
        <strain evidence="3">PCC 7822</strain>
    </source>
</reference>
<evidence type="ECO:0000313" key="2">
    <source>
        <dbReference type="EMBL" id="ADN16955.1"/>
    </source>
</evidence>
<dbReference type="HOGENOM" id="CLU_2218737_0_0_3"/>
<evidence type="ECO:0000256" key="1">
    <source>
        <dbReference type="SAM" id="MobiDB-lite"/>
    </source>
</evidence>
<dbReference type="eggNOG" id="ENOG5033C19">
    <property type="taxonomic scope" value="Bacteria"/>
</dbReference>